<organism evidence="2">
    <name type="scientific">Bostrychia simpliciuscula</name>
    <dbReference type="NCBI Taxonomy" id="324754"/>
    <lineage>
        <taxon>Eukaryota</taxon>
        <taxon>Rhodophyta</taxon>
        <taxon>Florideophyceae</taxon>
        <taxon>Rhodymeniophycidae</taxon>
        <taxon>Ceramiales</taxon>
        <taxon>Rhodomelaceae</taxon>
        <taxon>Bostrychia</taxon>
    </lineage>
</organism>
<feature type="transmembrane region" description="Helical" evidence="1">
    <location>
        <begin position="44"/>
        <end position="64"/>
    </location>
</feature>
<sequence>MIKFLWYSFSLLTVFLILINSPINTSNNFISQNKVMNFSSNQLLIQKFIIFNSFMFFTLTIILLTY</sequence>
<gene>
    <name evidence="2" type="primary">secG</name>
</gene>
<feature type="transmembrane region" description="Helical" evidence="1">
    <location>
        <begin position="6"/>
        <end position="23"/>
    </location>
</feature>
<keyword evidence="1" id="KW-1133">Transmembrane helix</keyword>
<reference evidence="2" key="1">
    <citation type="journal article" date="2017" name="J. Phycol.">
        <title>Analysis of chloroplast genomes and a supermatrix inform reclassification of the Rhodomelaceae (Rhodophyta).</title>
        <authorList>
            <person name="Diaz-Tapia P."/>
            <person name="Maggs C.A."/>
            <person name="West J.A."/>
            <person name="Verbruggen H."/>
        </authorList>
    </citation>
    <scope>NUCLEOTIDE SEQUENCE</scope>
    <source>
        <strain evidence="2">JW3897</strain>
    </source>
</reference>
<name>A0A1Z1M8L4_9FLOR</name>
<keyword evidence="2" id="KW-0150">Chloroplast</keyword>
<dbReference type="EMBL" id="MF101421">
    <property type="protein sequence ID" value="ARW62104.1"/>
    <property type="molecule type" value="Genomic_DNA"/>
</dbReference>
<evidence type="ECO:0000313" key="2">
    <source>
        <dbReference type="EMBL" id="ARW62104.1"/>
    </source>
</evidence>
<evidence type="ECO:0000256" key="1">
    <source>
        <dbReference type="SAM" id="Phobius"/>
    </source>
</evidence>
<dbReference type="AlphaFoldDB" id="A0A1Z1M8L4"/>
<keyword evidence="2" id="KW-0934">Plastid</keyword>
<proteinExistence type="predicted"/>
<accession>A0A1Z1M8L4</accession>
<keyword evidence="1" id="KW-0472">Membrane</keyword>
<dbReference type="RefSeq" id="YP_009393542.1">
    <property type="nucleotide sequence ID" value="NC_035268.1"/>
</dbReference>
<dbReference type="GeneID" id="33355251"/>
<protein>
    <submittedName>
        <fullName evidence="2">Preprotein-translocase subunit g</fullName>
    </submittedName>
</protein>
<keyword evidence="1" id="KW-0812">Transmembrane</keyword>
<geneLocation type="chloroplast" evidence="2"/>